<sequence length="419" mass="47867">MSGYSMKYLILDSIFTFFIASFAQKLNCDFEDGMCLWRHETYYTNGRQWQLSPQTPFGCEDNLCPKYNNFFLLVTSKTLNENGSFVRISHFRMSSQPSGECFISFKYIAFGSKFAKIIVGSRIGQSIQPETILVIHSSQSMNWKVIDVPFITDSAASLIIDGKREDLSKNGNSGFLAIDEISFSEGCDTERNEDIISYDKVSSKSCEDCDYNDDYYDGNYDSNGNGDNIYEGAKIKATKTDKHSFMKCTFENISTVQEYEERCGWMQDFFAPKGAYWVVANHYTAPEHVDLHPEVDTTMNSPSGSYLLLAFDREATYKTPVIIRLISPVLKSSKETCTFSFSYEIFDKRSEYVLNIRRDGQLTIDKLLWIDTMAGGMWRKAKVIIGRNSKPFRLVFTVKKSPIFLQSTLALDDLIFDEC</sequence>
<dbReference type="CDD" id="cd06263">
    <property type="entry name" value="MAM"/>
    <property type="match status" value="1"/>
</dbReference>
<accession>A0A3S3Q221</accession>
<dbReference type="AlphaFoldDB" id="A0A3S3Q221"/>
<dbReference type="InterPro" id="IPR013320">
    <property type="entry name" value="ConA-like_dom_sf"/>
</dbReference>
<evidence type="ECO:0000259" key="2">
    <source>
        <dbReference type="PROSITE" id="PS50060"/>
    </source>
</evidence>
<feature type="domain" description="MAM" evidence="2">
    <location>
        <begin position="246"/>
        <end position="419"/>
    </location>
</feature>
<keyword evidence="4" id="KW-1185">Reference proteome</keyword>
<evidence type="ECO:0000256" key="1">
    <source>
        <dbReference type="SAM" id="SignalP"/>
    </source>
</evidence>
<dbReference type="InterPro" id="IPR051560">
    <property type="entry name" value="MAM_domain-containing"/>
</dbReference>
<dbReference type="OrthoDB" id="10657354at2759"/>
<dbReference type="InterPro" id="IPR000998">
    <property type="entry name" value="MAM_dom"/>
</dbReference>
<proteinExistence type="predicted"/>
<dbReference type="GO" id="GO:0016020">
    <property type="term" value="C:membrane"/>
    <property type="evidence" value="ECO:0007669"/>
    <property type="project" value="InterPro"/>
</dbReference>
<feature type="chain" id="PRO_5018599057" evidence="1">
    <location>
        <begin position="24"/>
        <end position="419"/>
    </location>
</feature>
<dbReference type="Proteomes" id="UP000285301">
    <property type="component" value="Unassembled WGS sequence"/>
</dbReference>
<dbReference type="PANTHER" id="PTHR23282:SF101">
    <property type="entry name" value="MAM DOMAIN-CONTAINING PROTEIN"/>
    <property type="match status" value="1"/>
</dbReference>
<feature type="domain" description="MAM" evidence="2">
    <location>
        <begin position="26"/>
        <end position="189"/>
    </location>
</feature>
<keyword evidence="3" id="KW-0675">Receptor</keyword>
<evidence type="ECO:0000313" key="4">
    <source>
        <dbReference type="Proteomes" id="UP000285301"/>
    </source>
</evidence>
<dbReference type="Gene3D" id="2.60.120.200">
    <property type="match status" value="2"/>
</dbReference>
<dbReference type="PANTHER" id="PTHR23282">
    <property type="entry name" value="APICAL ENDOSOMAL GLYCOPROTEIN PRECURSOR"/>
    <property type="match status" value="1"/>
</dbReference>
<gene>
    <name evidence="3" type="ORF">B4U79_07108</name>
</gene>
<feature type="signal peptide" evidence="1">
    <location>
        <begin position="1"/>
        <end position="23"/>
    </location>
</feature>
<reference evidence="3 4" key="1">
    <citation type="journal article" date="2018" name="Gigascience">
        <title>Genomes of trombidid mites reveal novel predicted allergens and laterally-transferred genes associated with secondary metabolism.</title>
        <authorList>
            <person name="Dong X."/>
            <person name="Chaisiri K."/>
            <person name="Xia D."/>
            <person name="Armstrong S.D."/>
            <person name="Fang Y."/>
            <person name="Donnelly M.J."/>
            <person name="Kadowaki T."/>
            <person name="McGarry J.W."/>
            <person name="Darby A.C."/>
            <person name="Makepeace B.L."/>
        </authorList>
    </citation>
    <scope>NUCLEOTIDE SEQUENCE [LARGE SCALE GENOMIC DNA]</scope>
    <source>
        <strain evidence="3">UoL-WK</strain>
    </source>
</reference>
<keyword evidence="1" id="KW-0732">Signal</keyword>
<protein>
    <submittedName>
        <fullName evidence="3">MAM and LDL-receptor class A domain-containing protein 2-like protein</fullName>
    </submittedName>
</protein>
<dbReference type="Pfam" id="PF00629">
    <property type="entry name" value="MAM"/>
    <property type="match status" value="2"/>
</dbReference>
<dbReference type="STRING" id="1965070.A0A3S3Q221"/>
<dbReference type="SUPFAM" id="SSF49899">
    <property type="entry name" value="Concanavalin A-like lectins/glucanases"/>
    <property type="match status" value="2"/>
</dbReference>
<name>A0A3S3Q221_9ACAR</name>
<dbReference type="PROSITE" id="PS50060">
    <property type="entry name" value="MAM_2"/>
    <property type="match status" value="2"/>
</dbReference>
<comment type="caution">
    <text evidence="3">The sequence shown here is derived from an EMBL/GenBank/DDBJ whole genome shotgun (WGS) entry which is preliminary data.</text>
</comment>
<organism evidence="3 4">
    <name type="scientific">Dinothrombium tinctorium</name>
    <dbReference type="NCBI Taxonomy" id="1965070"/>
    <lineage>
        <taxon>Eukaryota</taxon>
        <taxon>Metazoa</taxon>
        <taxon>Ecdysozoa</taxon>
        <taxon>Arthropoda</taxon>
        <taxon>Chelicerata</taxon>
        <taxon>Arachnida</taxon>
        <taxon>Acari</taxon>
        <taxon>Acariformes</taxon>
        <taxon>Trombidiformes</taxon>
        <taxon>Prostigmata</taxon>
        <taxon>Anystina</taxon>
        <taxon>Parasitengona</taxon>
        <taxon>Trombidioidea</taxon>
        <taxon>Trombidiidae</taxon>
        <taxon>Dinothrombium</taxon>
    </lineage>
</organism>
<evidence type="ECO:0000313" key="3">
    <source>
        <dbReference type="EMBL" id="RWS01962.1"/>
    </source>
</evidence>
<dbReference type="EMBL" id="NCKU01008355">
    <property type="protein sequence ID" value="RWS01962.1"/>
    <property type="molecule type" value="Genomic_DNA"/>
</dbReference>
<dbReference type="SMART" id="SM00137">
    <property type="entry name" value="MAM"/>
    <property type="match status" value="1"/>
</dbReference>